<name>A0A2T2XG32_9FIRM</name>
<reference evidence="1 2" key="1">
    <citation type="journal article" date="2014" name="BMC Genomics">
        <title>Comparison of environmental and isolate Sulfobacillus genomes reveals diverse carbon, sulfur, nitrogen, and hydrogen metabolisms.</title>
        <authorList>
            <person name="Justice N.B."/>
            <person name="Norman A."/>
            <person name="Brown C.T."/>
            <person name="Singh A."/>
            <person name="Thomas B.C."/>
            <person name="Banfield J.F."/>
        </authorList>
    </citation>
    <scope>NUCLEOTIDE SEQUENCE [LARGE SCALE GENOMIC DNA]</scope>
    <source>
        <strain evidence="1">AMDSBA4</strain>
    </source>
</reference>
<dbReference type="EMBL" id="PXYW01000020">
    <property type="protein sequence ID" value="PSR33465.1"/>
    <property type="molecule type" value="Genomic_DNA"/>
</dbReference>
<proteinExistence type="predicted"/>
<sequence length="81" mass="8330">MADPDLGSGDAGTAIRGATGSARWWIPGTAFSKPISTPGPIGFALAIAMAQLVIKTVNVRYNVCWPPGIPGPVHFARQGLG</sequence>
<evidence type="ECO:0000313" key="2">
    <source>
        <dbReference type="Proteomes" id="UP000242972"/>
    </source>
</evidence>
<dbReference type="Proteomes" id="UP000242972">
    <property type="component" value="Unassembled WGS sequence"/>
</dbReference>
<comment type="caution">
    <text evidence="1">The sequence shown here is derived from an EMBL/GenBank/DDBJ whole genome shotgun (WGS) entry which is preliminary data.</text>
</comment>
<gene>
    <name evidence="1" type="ORF">C7B46_09895</name>
</gene>
<organism evidence="1 2">
    <name type="scientific">Sulfobacillus benefaciens</name>
    <dbReference type="NCBI Taxonomy" id="453960"/>
    <lineage>
        <taxon>Bacteria</taxon>
        <taxon>Bacillati</taxon>
        <taxon>Bacillota</taxon>
        <taxon>Clostridia</taxon>
        <taxon>Eubacteriales</taxon>
        <taxon>Clostridiales Family XVII. Incertae Sedis</taxon>
        <taxon>Sulfobacillus</taxon>
    </lineage>
</organism>
<accession>A0A2T2XG32</accession>
<evidence type="ECO:0000313" key="1">
    <source>
        <dbReference type="EMBL" id="PSR33465.1"/>
    </source>
</evidence>
<protein>
    <submittedName>
        <fullName evidence="1">Uncharacterized protein</fullName>
    </submittedName>
</protein>
<dbReference type="AlphaFoldDB" id="A0A2T2XG32"/>